<feature type="transmembrane region" description="Helical" evidence="5">
    <location>
        <begin position="81"/>
        <end position="103"/>
    </location>
</feature>
<evidence type="ECO:0000256" key="4">
    <source>
        <dbReference type="ARBA" id="ARBA00023136"/>
    </source>
</evidence>
<feature type="transmembrane region" description="Helical" evidence="5">
    <location>
        <begin position="115"/>
        <end position="133"/>
    </location>
</feature>
<feature type="transmembrane region" description="Helical" evidence="5">
    <location>
        <begin position="57"/>
        <end position="75"/>
    </location>
</feature>
<organism evidence="6 7">
    <name type="scientific">Xaviernesmea oryzae</name>
    <dbReference type="NCBI Taxonomy" id="464029"/>
    <lineage>
        <taxon>Bacteria</taxon>
        <taxon>Pseudomonadati</taxon>
        <taxon>Pseudomonadota</taxon>
        <taxon>Alphaproteobacteria</taxon>
        <taxon>Hyphomicrobiales</taxon>
        <taxon>Rhizobiaceae</taxon>
        <taxon>Rhizobium/Agrobacterium group</taxon>
        <taxon>Xaviernesmea</taxon>
    </lineage>
</organism>
<keyword evidence="4 5" id="KW-0472">Membrane</keyword>
<dbReference type="EMBL" id="MKIP01000029">
    <property type="protein sequence ID" value="OLP62029.1"/>
    <property type="molecule type" value="Genomic_DNA"/>
</dbReference>
<comment type="caution">
    <text evidence="6">The sequence shown here is derived from an EMBL/GenBank/DDBJ whole genome shotgun (WGS) entry which is preliminary data.</text>
</comment>
<evidence type="ECO:0008006" key="8">
    <source>
        <dbReference type="Google" id="ProtNLM"/>
    </source>
</evidence>
<keyword evidence="3 5" id="KW-1133">Transmembrane helix</keyword>
<dbReference type="GO" id="GO:0016020">
    <property type="term" value="C:membrane"/>
    <property type="evidence" value="ECO:0007669"/>
    <property type="project" value="UniProtKB-SubCell"/>
</dbReference>
<accession>A0A1Q9B1Y5</accession>
<dbReference type="AlphaFoldDB" id="A0A1Q9B1Y5"/>
<dbReference type="InterPro" id="IPR032808">
    <property type="entry name" value="DoxX"/>
</dbReference>
<proteinExistence type="predicted"/>
<evidence type="ECO:0000256" key="2">
    <source>
        <dbReference type="ARBA" id="ARBA00022692"/>
    </source>
</evidence>
<evidence type="ECO:0000256" key="3">
    <source>
        <dbReference type="ARBA" id="ARBA00022989"/>
    </source>
</evidence>
<gene>
    <name evidence="6" type="ORF">BJF93_07880</name>
</gene>
<dbReference type="RefSeq" id="WP_075626046.1">
    <property type="nucleotide sequence ID" value="NZ_FOAM01000005.1"/>
</dbReference>
<keyword evidence="2 5" id="KW-0812">Transmembrane</keyword>
<protein>
    <recommendedName>
        <fullName evidence="8">DoxX family protein</fullName>
    </recommendedName>
</protein>
<dbReference type="Proteomes" id="UP000186364">
    <property type="component" value="Unassembled WGS sequence"/>
</dbReference>
<reference evidence="6 7" key="1">
    <citation type="submission" date="2016-09" db="EMBL/GenBank/DDBJ databases">
        <title>Rhizobium sp. nov., a novel species isolated from the rice rhizosphere.</title>
        <authorList>
            <person name="Zhao J."/>
            <person name="Zhang X."/>
        </authorList>
    </citation>
    <scope>NUCLEOTIDE SEQUENCE [LARGE SCALE GENOMIC DNA]</scope>
    <source>
        <strain evidence="6 7">1.7048</strain>
    </source>
</reference>
<name>A0A1Q9B1Y5_9HYPH</name>
<evidence type="ECO:0000313" key="7">
    <source>
        <dbReference type="Proteomes" id="UP000186364"/>
    </source>
</evidence>
<evidence type="ECO:0000256" key="5">
    <source>
        <dbReference type="SAM" id="Phobius"/>
    </source>
</evidence>
<evidence type="ECO:0000256" key="1">
    <source>
        <dbReference type="ARBA" id="ARBA00004141"/>
    </source>
</evidence>
<comment type="subcellular location">
    <subcellularLocation>
        <location evidence="1">Membrane</location>
        <topology evidence="1">Multi-pass membrane protein</topology>
    </subcellularLocation>
</comment>
<evidence type="ECO:0000313" key="6">
    <source>
        <dbReference type="EMBL" id="OLP62029.1"/>
    </source>
</evidence>
<sequence length="134" mass="14676">MSQADFPALFAMAHSSAVLLLARMLLTFVFWSDALLQLMAFKTYSRALERFGLKPGWAFNMATMIFKIAMSLMIVLDDHAWIAVTALSVFVLATIPIAHAFWGKSGEAAFIARNFALEHMSLIGGLLMAGMLSG</sequence>
<keyword evidence="7" id="KW-1185">Reference proteome</keyword>
<feature type="transmembrane region" description="Helical" evidence="5">
    <location>
        <begin position="12"/>
        <end position="36"/>
    </location>
</feature>
<dbReference type="Pfam" id="PF07681">
    <property type="entry name" value="DoxX"/>
    <property type="match status" value="1"/>
</dbReference>